<reference evidence="6 7" key="1">
    <citation type="submission" date="2019-01" db="EMBL/GenBank/DDBJ databases">
        <authorList>
            <person name="Chen W.-M."/>
        </authorList>
    </citation>
    <scope>NUCLEOTIDE SEQUENCE [LARGE SCALE GENOMIC DNA]</scope>
    <source>
        <strain evidence="6 7">ICH-3</strain>
    </source>
</reference>
<evidence type="ECO:0000313" key="6">
    <source>
        <dbReference type="EMBL" id="RVT50002.1"/>
    </source>
</evidence>
<dbReference type="GO" id="GO:0003700">
    <property type="term" value="F:DNA-binding transcription factor activity"/>
    <property type="evidence" value="ECO:0007669"/>
    <property type="project" value="TreeGrafter"/>
</dbReference>
<name>A0A3S2TKQ2_9BURK</name>
<dbReference type="InterPro" id="IPR009057">
    <property type="entry name" value="Homeodomain-like_sf"/>
</dbReference>
<protein>
    <submittedName>
        <fullName evidence="6">TetR/AcrR family transcriptional regulator</fullName>
    </submittedName>
</protein>
<organism evidence="6 7">
    <name type="scientific">Rubrivivax albus</name>
    <dbReference type="NCBI Taxonomy" id="2499835"/>
    <lineage>
        <taxon>Bacteria</taxon>
        <taxon>Pseudomonadati</taxon>
        <taxon>Pseudomonadota</taxon>
        <taxon>Betaproteobacteria</taxon>
        <taxon>Burkholderiales</taxon>
        <taxon>Sphaerotilaceae</taxon>
        <taxon>Rubrivivax</taxon>
    </lineage>
</organism>
<gene>
    <name evidence="6" type="ORF">ENE75_16900</name>
</gene>
<proteinExistence type="predicted"/>
<feature type="domain" description="HTH tetR-type" evidence="5">
    <location>
        <begin position="10"/>
        <end position="70"/>
    </location>
</feature>
<evidence type="ECO:0000256" key="3">
    <source>
        <dbReference type="ARBA" id="ARBA00023163"/>
    </source>
</evidence>
<dbReference type="PANTHER" id="PTHR30055:SF234">
    <property type="entry name" value="HTH-TYPE TRANSCRIPTIONAL REGULATOR BETI"/>
    <property type="match status" value="1"/>
</dbReference>
<keyword evidence="2 4" id="KW-0238">DNA-binding</keyword>
<dbReference type="AlphaFoldDB" id="A0A3S2TKQ2"/>
<dbReference type="RefSeq" id="WP_128199512.1">
    <property type="nucleotide sequence ID" value="NZ_SACT01000006.1"/>
</dbReference>
<evidence type="ECO:0000256" key="4">
    <source>
        <dbReference type="PROSITE-ProRule" id="PRU00335"/>
    </source>
</evidence>
<dbReference type="InterPro" id="IPR050109">
    <property type="entry name" value="HTH-type_TetR-like_transc_reg"/>
</dbReference>
<dbReference type="PROSITE" id="PS50977">
    <property type="entry name" value="HTH_TETR_2"/>
    <property type="match status" value="1"/>
</dbReference>
<comment type="caution">
    <text evidence="6">The sequence shown here is derived from an EMBL/GenBank/DDBJ whole genome shotgun (WGS) entry which is preliminary data.</text>
</comment>
<evidence type="ECO:0000256" key="1">
    <source>
        <dbReference type="ARBA" id="ARBA00023015"/>
    </source>
</evidence>
<dbReference type="Gene3D" id="1.10.357.10">
    <property type="entry name" value="Tetracycline Repressor, domain 2"/>
    <property type="match status" value="1"/>
</dbReference>
<accession>A0A3S2TKQ2</accession>
<dbReference type="OrthoDB" id="2356263at2"/>
<keyword evidence="3" id="KW-0804">Transcription</keyword>
<dbReference type="SUPFAM" id="SSF46689">
    <property type="entry name" value="Homeodomain-like"/>
    <property type="match status" value="1"/>
</dbReference>
<dbReference type="Pfam" id="PF00440">
    <property type="entry name" value="TetR_N"/>
    <property type="match status" value="1"/>
</dbReference>
<sequence length="204" mass="22474">MAGPAGRDRAATEERLLAAVGTVLARDGFGALGVNAVAREAGTDKVLIYRYFDGLPGLLRAWGRSGRFWPSVDELLAMQPGLLDRPAAQRWATFFEHFIDALRARPLTLEVMAAEIVERNALTAILEEEREQWGEQAFAVLGGREMAARPHLRHVTLLLVAGVQHLLLRSRRIRLFGGLDLHDDADWVALKRSIAVLAGQVLPP</sequence>
<evidence type="ECO:0000313" key="7">
    <source>
        <dbReference type="Proteomes" id="UP000288178"/>
    </source>
</evidence>
<keyword evidence="7" id="KW-1185">Reference proteome</keyword>
<evidence type="ECO:0000256" key="2">
    <source>
        <dbReference type="ARBA" id="ARBA00023125"/>
    </source>
</evidence>
<dbReference type="PANTHER" id="PTHR30055">
    <property type="entry name" value="HTH-TYPE TRANSCRIPTIONAL REGULATOR RUTR"/>
    <property type="match status" value="1"/>
</dbReference>
<dbReference type="InterPro" id="IPR001647">
    <property type="entry name" value="HTH_TetR"/>
</dbReference>
<dbReference type="GO" id="GO:0000976">
    <property type="term" value="F:transcription cis-regulatory region binding"/>
    <property type="evidence" value="ECO:0007669"/>
    <property type="project" value="TreeGrafter"/>
</dbReference>
<keyword evidence="1" id="KW-0805">Transcription regulation</keyword>
<evidence type="ECO:0000259" key="5">
    <source>
        <dbReference type="PROSITE" id="PS50977"/>
    </source>
</evidence>
<dbReference type="EMBL" id="SACT01000006">
    <property type="protein sequence ID" value="RVT50002.1"/>
    <property type="molecule type" value="Genomic_DNA"/>
</dbReference>
<dbReference type="Proteomes" id="UP000288178">
    <property type="component" value="Unassembled WGS sequence"/>
</dbReference>
<feature type="DNA-binding region" description="H-T-H motif" evidence="4">
    <location>
        <begin position="33"/>
        <end position="52"/>
    </location>
</feature>